<reference evidence="2 3" key="1">
    <citation type="submission" date="2022-11" db="EMBL/GenBank/DDBJ databases">
        <title>Viruses from the air-sea interface of a natural surface slick.</title>
        <authorList>
            <person name="Rahlff J."/>
            <person name="Holmfeldt K."/>
        </authorList>
    </citation>
    <scope>NUCLEOTIDE SEQUENCE [LARGE SCALE GENOMIC DNA]</scope>
    <source>
        <strain evidence="2 3">SMS4</strain>
    </source>
</reference>
<accession>A0ABT9HX97</accession>
<sequence>MSNGMITRELKRDGLVAVWAFCLANVIAVFSFAIGYENFGIVIWGFQLAVLFVIMPIFIYQLAVRKAHFKLALFKALASYMVLIQAFHSG</sequence>
<dbReference type="RefSeq" id="WP_305974273.1">
    <property type="nucleotide sequence ID" value="NZ_JAPJDZ010000007.1"/>
</dbReference>
<evidence type="ECO:0000313" key="2">
    <source>
        <dbReference type="EMBL" id="MDP5135316.1"/>
    </source>
</evidence>
<evidence type="ECO:0000256" key="1">
    <source>
        <dbReference type="SAM" id="Phobius"/>
    </source>
</evidence>
<dbReference type="Proteomes" id="UP001231109">
    <property type="component" value="Unassembled WGS sequence"/>
</dbReference>
<keyword evidence="3" id="KW-1185">Reference proteome</keyword>
<evidence type="ECO:0000313" key="3">
    <source>
        <dbReference type="Proteomes" id="UP001231109"/>
    </source>
</evidence>
<protein>
    <submittedName>
        <fullName evidence="2">Uncharacterized protein</fullName>
    </submittedName>
</protein>
<gene>
    <name evidence="2" type="ORF">ORJ04_05040</name>
</gene>
<keyword evidence="1" id="KW-0812">Transmembrane</keyword>
<feature type="transmembrane region" description="Helical" evidence="1">
    <location>
        <begin position="15"/>
        <end position="35"/>
    </location>
</feature>
<keyword evidence="1" id="KW-1133">Transmembrane helix</keyword>
<keyword evidence="1" id="KW-0472">Membrane</keyword>
<name>A0ABT9HX97_9GAMM</name>
<organism evidence="2 3">
    <name type="scientific">Rheinheimera baltica</name>
    <dbReference type="NCBI Taxonomy" id="67576"/>
    <lineage>
        <taxon>Bacteria</taxon>
        <taxon>Pseudomonadati</taxon>
        <taxon>Pseudomonadota</taxon>
        <taxon>Gammaproteobacteria</taxon>
        <taxon>Chromatiales</taxon>
        <taxon>Chromatiaceae</taxon>
        <taxon>Rheinheimera</taxon>
    </lineage>
</organism>
<comment type="caution">
    <text evidence="2">The sequence shown here is derived from an EMBL/GenBank/DDBJ whole genome shotgun (WGS) entry which is preliminary data.</text>
</comment>
<proteinExistence type="predicted"/>
<dbReference type="EMBL" id="JAPJDZ010000007">
    <property type="protein sequence ID" value="MDP5135316.1"/>
    <property type="molecule type" value="Genomic_DNA"/>
</dbReference>
<feature type="transmembrane region" description="Helical" evidence="1">
    <location>
        <begin position="41"/>
        <end position="60"/>
    </location>
</feature>